<dbReference type="Gene3D" id="3.40.50.1460">
    <property type="match status" value="1"/>
</dbReference>
<feature type="repeat" description="WD" evidence="3">
    <location>
        <begin position="936"/>
        <end position="977"/>
    </location>
</feature>
<feature type="domain" description="Peptidase C14 caspase" evidence="5">
    <location>
        <begin position="10"/>
        <end position="277"/>
    </location>
</feature>
<evidence type="ECO:0000313" key="7">
    <source>
        <dbReference type="EMBL" id="QFS49591.1"/>
    </source>
</evidence>
<feature type="repeat" description="WD" evidence="3">
    <location>
        <begin position="1057"/>
        <end position="1098"/>
    </location>
</feature>
<evidence type="ECO:0000259" key="6">
    <source>
        <dbReference type="Pfam" id="PF20703"/>
    </source>
</evidence>
<feature type="repeat" description="WD" evidence="3">
    <location>
        <begin position="1352"/>
        <end position="1386"/>
    </location>
</feature>
<dbReference type="PROSITE" id="PS50294">
    <property type="entry name" value="WD_REPEATS_REGION"/>
    <property type="match status" value="8"/>
</dbReference>
<evidence type="ECO:0000313" key="8">
    <source>
        <dbReference type="Proteomes" id="UP000326678"/>
    </source>
</evidence>
<keyword evidence="2" id="KW-0677">Repeat</keyword>
<feature type="repeat" description="WD" evidence="3">
    <location>
        <begin position="977"/>
        <end position="1011"/>
    </location>
</feature>
<dbReference type="SUPFAM" id="SSF52129">
    <property type="entry name" value="Caspase-like"/>
    <property type="match status" value="1"/>
</dbReference>
<dbReference type="Gene3D" id="3.40.50.300">
    <property type="entry name" value="P-loop containing nucleotide triphosphate hydrolases"/>
    <property type="match status" value="1"/>
</dbReference>
<dbReference type="SUPFAM" id="SSF50978">
    <property type="entry name" value="WD40 repeat-like"/>
    <property type="match status" value="2"/>
</dbReference>
<keyword evidence="4" id="KW-0175">Coiled coil</keyword>
<dbReference type="InterPro" id="IPR049052">
    <property type="entry name" value="nSTAND1"/>
</dbReference>
<dbReference type="RefSeq" id="WP_152590945.1">
    <property type="nucleotide sequence ID" value="NZ_CP045227.1"/>
</dbReference>
<evidence type="ECO:0000259" key="5">
    <source>
        <dbReference type="Pfam" id="PF00656"/>
    </source>
</evidence>
<evidence type="ECO:0000256" key="1">
    <source>
        <dbReference type="ARBA" id="ARBA00022574"/>
    </source>
</evidence>
<evidence type="ECO:0000256" key="2">
    <source>
        <dbReference type="ARBA" id="ARBA00022737"/>
    </source>
</evidence>
<dbReference type="Pfam" id="PF00400">
    <property type="entry name" value="WD40"/>
    <property type="match status" value="13"/>
</dbReference>
<dbReference type="InterPro" id="IPR027417">
    <property type="entry name" value="P-loop_NTPase"/>
</dbReference>
<dbReference type="InterPro" id="IPR036322">
    <property type="entry name" value="WD40_repeat_dom_sf"/>
</dbReference>
<keyword evidence="1 3" id="KW-0853">WD repeat</keyword>
<keyword evidence="8" id="KW-1185">Reference proteome</keyword>
<gene>
    <name evidence="7" type="ORF">GXM_07085</name>
</gene>
<dbReference type="InterPro" id="IPR001680">
    <property type="entry name" value="WD40_rpt"/>
</dbReference>
<dbReference type="InterPro" id="IPR020472">
    <property type="entry name" value="WD40_PAC1"/>
</dbReference>
<evidence type="ECO:0000256" key="3">
    <source>
        <dbReference type="PROSITE-ProRule" id="PRU00221"/>
    </source>
</evidence>
<feature type="domain" description="Novel STAND NTPase 1" evidence="6">
    <location>
        <begin position="312"/>
        <end position="713"/>
    </location>
</feature>
<dbReference type="SUPFAM" id="SSF52540">
    <property type="entry name" value="P-loop containing nucleoside triphosphate hydrolases"/>
    <property type="match status" value="1"/>
</dbReference>
<feature type="repeat" description="WD" evidence="3">
    <location>
        <begin position="1311"/>
        <end position="1343"/>
    </location>
</feature>
<protein>
    <submittedName>
        <fullName evidence="7">Peptidase C14</fullName>
    </submittedName>
</protein>
<feature type="repeat" description="WD" evidence="3">
    <location>
        <begin position="1017"/>
        <end position="1057"/>
    </location>
</feature>
<dbReference type="EMBL" id="CP045227">
    <property type="protein sequence ID" value="QFS49591.1"/>
    <property type="molecule type" value="Genomic_DNA"/>
</dbReference>
<feature type="repeat" description="WD" evidence="3">
    <location>
        <begin position="1186"/>
        <end position="1224"/>
    </location>
</feature>
<dbReference type="PANTHER" id="PTHR19879">
    <property type="entry name" value="TRANSCRIPTION INITIATION FACTOR TFIID"/>
    <property type="match status" value="1"/>
</dbReference>
<feature type="repeat" description="WD" evidence="3">
    <location>
        <begin position="1268"/>
        <end position="1302"/>
    </location>
</feature>
<accession>A0A5P8WAL9</accession>
<dbReference type="SMART" id="SM00320">
    <property type="entry name" value="WD40"/>
    <property type="match status" value="14"/>
</dbReference>
<dbReference type="GO" id="GO:0006508">
    <property type="term" value="P:proteolysis"/>
    <property type="evidence" value="ECO:0007669"/>
    <property type="project" value="InterPro"/>
</dbReference>
<feature type="repeat" description="WD" evidence="3">
    <location>
        <begin position="847"/>
        <end position="879"/>
    </location>
</feature>
<sequence>MPKSKYDFHRNLAIIIGINNYSNGIPELETPVADAEKLAKILQENYQYEVQILLDKNGTLAQLNSLLADFKQKTLRLPDKTLQIEENDRLIFYFAGHGIVPADGLENTDNLAGFLVPQDAKGDILLQKQIEINKILLSMQDLHDALAELPCRHLLVILDCCFAGAFRSSLYREIVPARKVYKQRYDRFIRDRAWQAIASAAHDQKAIDYLGCFGQRGTTEDNKHSPFAEALFAGLRGAADTIGTGDGIITATELYCYVRDQVEELTDELDKRQTPGLFPLKKHDKGEYIFLLPNFDQNKLEDAPALNEENNPYRGLKSYEEQHSQLFFGRDELIKQLYERVLHPKNPLTVVLGVSGSGKSSLVKAGLIPYIKANHNEDWYIIPTFRPGESPFAALAEVIAVNTEVSGSKIEVIKSLSQTLIQAPRQFIEIVANGRQIPANAKLLLVIDQFEELITICKQQEREQFLNFLAQVLEANAQNLHIIITLRSDFEPRFLDSALKPYWSGDRFPVRAMRSDELRQAIERPANEKMLVFDPPNLVDLLIDEVGQMPGSLSLLSFTLSELYTKCIERESRTLTQADYQELGGVAGSLTHRATEIYNKLDKAQQLTMQRVMLRMVTIEGGESARRRVPLSELIYINDAENMRVEEIRQRLDKARLIVGGQETGGESYVEPAHDALVRGWNKLQEWKNEELGNLLLQQRLTPAANDWGQDSTNTGLLWDDDPRLPILEQVVKSNNSWLNEQETKFIKRSIRNKEERDINEKKQIINIFARASQAFFASNQLLEALIEAVKSGKELQKLRDKFQKLKQEAILEESEAAICKEIDIVKNQTVITLEQAVYGIRELNRLEGHTGPVESVCFSPDGQMIASAAWDNTVKLWSRDGKLLKTLYQDFKTPEGYSTMVLCVSFSSDSLIIAACGDNTVKLCNRNNGQYITTLTGHSEDINCVCFSPDNQTIASASRDNTVKLWNLNGQELKTLIGHSKDVTSVNFSPDSQMIASASYDDTVKLWKFDGTLMTTLKHKSTVYDVTFSPKGQIIASASQNTVKLWNFNGQELKTLTGHNAKVNSVSFSPDGQTIASASDDGTVKLWSIEGQEITTFIGHSAKVNSVSFSPGGQTVASASDDSTVKLWNAHSQERPTLAKIVSEAGDNEVTKVIFSPDGKIIAGAGKQGVKLWNFKNQEIINFIQESRVASLSFSPNGQTIAFGCFDNQVKLYNLENQSLTVFISLNGHSSGVRSISFSPDGQMIVSGSDDKTVKLWSRDGQMLKTLSGHSGGVWSVTFSPDSEMIASGSDGSDKTIKLWSRDGQMLKTLTGHINTVNSICFSPDSQMIASAASDNTVKLWSRDGQEIKTLRGHDYQVVDVRFSADGQMIASADWDGTVKLWNLNGQLLQTLKKRSNKSSWFYSICFSPDSQTIASGTANGVLLWNFNLDELVLRGCHWILDYLKNNPNVEVSDRSLCNDIPPITANLNK</sequence>
<dbReference type="PANTHER" id="PTHR19879:SF9">
    <property type="entry name" value="TRANSCRIPTION INITIATION FACTOR TFIID SUBUNIT 5"/>
    <property type="match status" value="1"/>
</dbReference>
<feature type="repeat" description="WD" evidence="3">
    <location>
        <begin position="1227"/>
        <end position="1259"/>
    </location>
</feature>
<dbReference type="PRINTS" id="PR00320">
    <property type="entry name" value="GPROTEINBRPT"/>
</dbReference>
<evidence type="ECO:0000256" key="4">
    <source>
        <dbReference type="SAM" id="Coils"/>
    </source>
</evidence>
<dbReference type="PROSITE" id="PS50082">
    <property type="entry name" value="WD_REPEATS_2"/>
    <property type="match status" value="11"/>
</dbReference>
<dbReference type="InterPro" id="IPR011600">
    <property type="entry name" value="Pept_C14_caspase"/>
</dbReference>
<dbReference type="GO" id="GO:0004197">
    <property type="term" value="F:cysteine-type endopeptidase activity"/>
    <property type="evidence" value="ECO:0007669"/>
    <property type="project" value="InterPro"/>
</dbReference>
<dbReference type="InterPro" id="IPR019775">
    <property type="entry name" value="WD40_repeat_CS"/>
</dbReference>
<reference evidence="7 8" key="1">
    <citation type="submission" date="2019-10" db="EMBL/GenBank/DDBJ databases">
        <title>Genomic and transcriptomic insights into the perfect genentic adaptation of a filamentous nitrogen-fixing cyanobacterium to rice fields.</title>
        <authorList>
            <person name="Chen Z."/>
        </authorList>
    </citation>
    <scope>NUCLEOTIDE SEQUENCE [LARGE SCALE GENOMIC DNA]</scope>
    <source>
        <strain evidence="7">CCNUC1</strain>
    </source>
</reference>
<dbReference type="InterPro" id="IPR015943">
    <property type="entry name" value="WD40/YVTN_repeat-like_dom_sf"/>
</dbReference>
<feature type="coiled-coil region" evidence="4">
    <location>
        <begin position="789"/>
        <end position="816"/>
    </location>
</feature>
<dbReference type="Gene3D" id="2.130.10.10">
    <property type="entry name" value="YVTN repeat-like/Quinoprotein amine dehydrogenase"/>
    <property type="match status" value="3"/>
</dbReference>
<dbReference type="Pfam" id="PF20703">
    <property type="entry name" value="nSTAND1"/>
    <property type="match status" value="1"/>
</dbReference>
<dbReference type="InterPro" id="IPR029030">
    <property type="entry name" value="Caspase-like_dom_sf"/>
</dbReference>
<dbReference type="Pfam" id="PF00656">
    <property type="entry name" value="Peptidase_C14"/>
    <property type="match status" value="1"/>
</dbReference>
<dbReference type="KEGG" id="nsh:GXM_07085"/>
<feature type="repeat" description="WD" evidence="3">
    <location>
        <begin position="1098"/>
        <end position="1139"/>
    </location>
</feature>
<proteinExistence type="predicted"/>
<dbReference type="Proteomes" id="UP000326678">
    <property type="component" value="Chromosome Gxm2"/>
</dbReference>
<dbReference type="PROSITE" id="PS00678">
    <property type="entry name" value="WD_REPEATS_1"/>
    <property type="match status" value="2"/>
</dbReference>
<name>A0A5P8WAL9_9NOSO</name>
<organism evidence="7 8">
    <name type="scientific">Nostoc sphaeroides CCNUC1</name>
    <dbReference type="NCBI Taxonomy" id="2653204"/>
    <lineage>
        <taxon>Bacteria</taxon>
        <taxon>Bacillati</taxon>
        <taxon>Cyanobacteriota</taxon>
        <taxon>Cyanophyceae</taxon>
        <taxon>Nostocales</taxon>
        <taxon>Nostocaceae</taxon>
        <taxon>Nostoc</taxon>
    </lineage>
</organism>
<dbReference type="CDD" id="cd00200">
    <property type="entry name" value="WD40"/>
    <property type="match status" value="2"/>
</dbReference>